<comment type="caution">
    <text evidence="2">The sequence shown here is derived from an EMBL/GenBank/DDBJ whole genome shotgun (WGS) entry which is preliminary data.</text>
</comment>
<name>A0AB34K3A8_PRYPA</name>
<dbReference type="SMART" id="SM00100">
    <property type="entry name" value="cNMP"/>
    <property type="match status" value="1"/>
</dbReference>
<proteinExistence type="predicted"/>
<dbReference type="PROSITE" id="PS50042">
    <property type="entry name" value="CNMP_BINDING_3"/>
    <property type="match status" value="1"/>
</dbReference>
<dbReference type="SUPFAM" id="SSF51206">
    <property type="entry name" value="cAMP-binding domain-like"/>
    <property type="match status" value="1"/>
</dbReference>
<reference evidence="2 3" key="1">
    <citation type="journal article" date="2024" name="Science">
        <title>Giant polyketide synthase enzymes in the biosynthesis of giant marine polyether toxins.</title>
        <authorList>
            <person name="Fallon T.R."/>
            <person name="Shende V.V."/>
            <person name="Wierzbicki I.H."/>
            <person name="Pendleton A.L."/>
            <person name="Watervoot N.F."/>
            <person name="Auber R.P."/>
            <person name="Gonzalez D.J."/>
            <person name="Wisecaver J.H."/>
            <person name="Moore B.S."/>
        </authorList>
    </citation>
    <scope>NUCLEOTIDE SEQUENCE [LARGE SCALE GENOMIC DNA]</scope>
    <source>
        <strain evidence="2 3">12B1</strain>
    </source>
</reference>
<dbReference type="AlphaFoldDB" id="A0AB34K3A8"/>
<keyword evidence="3" id="KW-1185">Reference proteome</keyword>
<dbReference type="CDD" id="cd00038">
    <property type="entry name" value="CAP_ED"/>
    <property type="match status" value="1"/>
</dbReference>
<dbReference type="Gene3D" id="2.60.120.10">
    <property type="entry name" value="Jelly Rolls"/>
    <property type="match status" value="1"/>
</dbReference>
<dbReference type="InterPro" id="IPR018490">
    <property type="entry name" value="cNMP-bd_dom_sf"/>
</dbReference>
<gene>
    <name evidence="2" type="ORF">AB1Y20_009013</name>
</gene>
<feature type="domain" description="Cyclic nucleotide-binding" evidence="1">
    <location>
        <begin position="83"/>
        <end position="147"/>
    </location>
</feature>
<evidence type="ECO:0000313" key="3">
    <source>
        <dbReference type="Proteomes" id="UP001515480"/>
    </source>
</evidence>
<sequence>MRGTAIHLGEPSTVSAGGYCGVECLVSKCAQRQHTCIWQATGGAALSISRELLADLIAEPTENAELLHAQIRHRMQCLVASAIGDGLSPKQLYEAASRMRYIEASEGQQLYSAGQPCNKLFLLLQGRVILSNKKTARDAVVDTAVEGVHCLLGVEAARARGNHKETASVEGVDTRLLVFPAHELSQFQRMLPGLMRDHFRQTLQSVALGSSPRRAEEWTVDGYRELLNSCHWTSFIRKCGEL</sequence>
<dbReference type="InterPro" id="IPR000595">
    <property type="entry name" value="cNMP-bd_dom"/>
</dbReference>
<protein>
    <recommendedName>
        <fullName evidence="1">Cyclic nucleotide-binding domain-containing protein</fullName>
    </recommendedName>
</protein>
<dbReference type="EMBL" id="JBGBPQ010000002">
    <property type="protein sequence ID" value="KAL1527627.1"/>
    <property type="molecule type" value="Genomic_DNA"/>
</dbReference>
<evidence type="ECO:0000313" key="2">
    <source>
        <dbReference type="EMBL" id="KAL1527627.1"/>
    </source>
</evidence>
<dbReference type="Proteomes" id="UP001515480">
    <property type="component" value="Unassembled WGS sequence"/>
</dbReference>
<organism evidence="2 3">
    <name type="scientific">Prymnesium parvum</name>
    <name type="common">Toxic golden alga</name>
    <dbReference type="NCBI Taxonomy" id="97485"/>
    <lineage>
        <taxon>Eukaryota</taxon>
        <taxon>Haptista</taxon>
        <taxon>Haptophyta</taxon>
        <taxon>Prymnesiophyceae</taxon>
        <taxon>Prymnesiales</taxon>
        <taxon>Prymnesiaceae</taxon>
        <taxon>Prymnesium</taxon>
    </lineage>
</organism>
<dbReference type="InterPro" id="IPR014710">
    <property type="entry name" value="RmlC-like_jellyroll"/>
</dbReference>
<accession>A0AB34K3A8</accession>
<evidence type="ECO:0000259" key="1">
    <source>
        <dbReference type="PROSITE" id="PS50042"/>
    </source>
</evidence>